<dbReference type="PANTHER" id="PTHR19848">
    <property type="entry name" value="WD40 REPEAT PROTEIN"/>
    <property type="match status" value="1"/>
</dbReference>
<dbReference type="STRING" id="650164.K5VBA4"/>
<dbReference type="RefSeq" id="XP_007403110.1">
    <property type="nucleotide sequence ID" value="XM_007403048.1"/>
</dbReference>
<dbReference type="AlphaFoldDB" id="K5VBA4"/>
<dbReference type="PANTHER" id="PTHR19848:SF8">
    <property type="entry name" value="F-BOX AND WD REPEAT DOMAIN CONTAINING 7"/>
    <property type="match status" value="1"/>
</dbReference>
<gene>
    <name evidence="4" type="ORF">PHACADRAFT_54357</name>
</gene>
<evidence type="ECO:0000313" key="5">
    <source>
        <dbReference type="Proteomes" id="UP000008370"/>
    </source>
</evidence>
<dbReference type="SUPFAM" id="SSF50978">
    <property type="entry name" value="WD40 repeat-like"/>
    <property type="match status" value="1"/>
</dbReference>
<name>K5VBA4_PHACS</name>
<keyword evidence="2" id="KW-0677">Repeat</keyword>
<dbReference type="GeneID" id="18920015"/>
<dbReference type="Proteomes" id="UP000008370">
    <property type="component" value="Unassembled WGS sequence"/>
</dbReference>
<dbReference type="OrthoDB" id="2658414at2759"/>
<reference evidence="4 5" key="1">
    <citation type="journal article" date="2012" name="BMC Genomics">
        <title>Comparative genomics of the white-rot fungi, Phanerochaete carnosa and P. chrysosporium, to elucidate the genetic basis of the distinct wood types they colonize.</title>
        <authorList>
            <person name="Suzuki H."/>
            <person name="MacDonald J."/>
            <person name="Syed K."/>
            <person name="Salamov A."/>
            <person name="Hori C."/>
            <person name="Aerts A."/>
            <person name="Henrissat B."/>
            <person name="Wiebenga A."/>
            <person name="vanKuyk P.A."/>
            <person name="Barry K."/>
            <person name="Lindquist E."/>
            <person name="LaButti K."/>
            <person name="Lapidus A."/>
            <person name="Lucas S."/>
            <person name="Coutinho P."/>
            <person name="Gong Y."/>
            <person name="Samejima M."/>
            <person name="Mahadevan R."/>
            <person name="Abou-Zaid M."/>
            <person name="de Vries R.P."/>
            <person name="Igarashi K."/>
            <person name="Yadav J.S."/>
            <person name="Grigoriev I.V."/>
            <person name="Master E.R."/>
        </authorList>
    </citation>
    <scope>NUCLEOTIDE SEQUENCE [LARGE SCALE GENOMIC DNA]</scope>
    <source>
        <strain evidence="4 5">HHB-10118-sp</strain>
    </source>
</reference>
<dbReference type="InParanoid" id="K5VBA4"/>
<feature type="repeat" description="WD" evidence="3">
    <location>
        <begin position="339"/>
        <end position="380"/>
    </location>
</feature>
<evidence type="ECO:0000256" key="3">
    <source>
        <dbReference type="PROSITE-ProRule" id="PRU00221"/>
    </source>
</evidence>
<keyword evidence="5" id="KW-1185">Reference proteome</keyword>
<feature type="non-terminal residue" evidence="4">
    <location>
        <position position="440"/>
    </location>
</feature>
<feature type="non-terminal residue" evidence="4">
    <location>
        <position position="1"/>
    </location>
</feature>
<feature type="repeat" description="WD" evidence="3">
    <location>
        <begin position="381"/>
        <end position="413"/>
    </location>
</feature>
<dbReference type="KEGG" id="pco:PHACADRAFT_54357"/>
<organism evidence="4 5">
    <name type="scientific">Phanerochaete carnosa (strain HHB-10118-sp)</name>
    <name type="common">White-rot fungus</name>
    <name type="synonym">Peniophora carnosa</name>
    <dbReference type="NCBI Taxonomy" id="650164"/>
    <lineage>
        <taxon>Eukaryota</taxon>
        <taxon>Fungi</taxon>
        <taxon>Dikarya</taxon>
        <taxon>Basidiomycota</taxon>
        <taxon>Agaricomycotina</taxon>
        <taxon>Agaricomycetes</taxon>
        <taxon>Polyporales</taxon>
        <taxon>Phanerochaetaceae</taxon>
        <taxon>Phanerochaete</taxon>
    </lineage>
</organism>
<keyword evidence="1 3" id="KW-0853">WD repeat</keyword>
<dbReference type="PROSITE" id="PS50294">
    <property type="entry name" value="WD_REPEATS_REGION"/>
    <property type="match status" value="2"/>
</dbReference>
<dbReference type="InterPro" id="IPR001680">
    <property type="entry name" value="WD40_rpt"/>
</dbReference>
<dbReference type="HOGENOM" id="CLU_000288_6_0_1"/>
<evidence type="ECO:0000256" key="1">
    <source>
        <dbReference type="ARBA" id="ARBA00022574"/>
    </source>
</evidence>
<sequence length="440" mass="48222">IAESLRVPKSWPNKLHVEKLGLRSNGLFIFAATAVKYVGDPVYGDPVGRLERLMSATAEAGPHQLLDELYLQVLETAFPDMSDDLSTRVKSILGSIVIAQDPLPVSGLSRLVGLSVDTVYNILSGLRSVLIVPESEASTSAIRVIHPTFAEFLIDSGRCTNQSFVVNSQQQHARLLRGCLKALQELRRDICDIRDPSLLNTEIPNLLDRREKAIPPHLKYACQHWCTHLVNGEPSSVEILEPLVELVENRLLYWVEACSVLGVLREAISVLLSDCERLIVGYFPAISGSALQLYHLIPLLIPRKTALARIYAGECRAENSVKVFGGVTDSWDACLGTVTAHEGQEVSAVDFSPDGRTIVSSGEDNKIRLWDAHTCTLLLVLFGHSNRVRSVKYSPDGARIVSAADDCTVKIWDAVSGVLLCALEGHTDWVPCAVFTPDGR</sequence>
<dbReference type="InterPro" id="IPR036322">
    <property type="entry name" value="WD40_repeat_dom_sf"/>
</dbReference>
<dbReference type="SMART" id="SM00320">
    <property type="entry name" value="WD40"/>
    <property type="match status" value="2"/>
</dbReference>
<protein>
    <submittedName>
        <fullName evidence="4">Uncharacterized protein</fullName>
    </submittedName>
</protein>
<accession>K5VBA4</accession>
<dbReference type="Gene3D" id="2.130.10.10">
    <property type="entry name" value="YVTN repeat-like/Quinoprotein amine dehydrogenase"/>
    <property type="match status" value="1"/>
</dbReference>
<dbReference type="PROSITE" id="PS50082">
    <property type="entry name" value="WD_REPEATS_2"/>
    <property type="match status" value="2"/>
</dbReference>
<evidence type="ECO:0000313" key="4">
    <source>
        <dbReference type="EMBL" id="EKM48338.1"/>
    </source>
</evidence>
<proteinExistence type="predicted"/>
<dbReference type="EMBL" id="JH931168">
    <property type="protein sequence ID" value="EKM48338.1"/>
    <property type="molecule type" value="Genomic_DNA"/>
</dbReference>
<dbReference type="InterPro" id="IPR015943">
    <property type="entry name" value="WD40/YVTN_repeat-like_dom_sf"/>
</dbReference>
<dbReference type="Pfam" id="PF00400">
    <property type="entry name" value="WD40"/>
    <property type="match status" value="2"/>
</dbReference>
<evidence type="ECO:0000256" key="2">
    <source>
        <dbReference type="ARBA" id="ARBA00022737"/>
    </source>
</evidence>